<proteinExistence type="predicted"/>
<dbReference type="AlphaFoldDB" id="M8E203"/>
<organism evidence="1 2">
    <name type="scientific">Brevibacillus borstelensis AK1</name>
    <dbReference type="NCBI Taxonomy" id="1300222"/>
    <lineage>
        <taxon>Bacteria</taxon>
        <taxon>Bacillati</taxon>
        <taxon>Bacillota</taxon>
        <taxon>Bacilli</taxon>
        <taxon>Bacillales</taxon>
        <taxon>Paenibacillaceae</taxon>
        <taxon>Brevibacillus</taxon>
    </lineage>
</organism>
<sequence>MQQNFDAFRWIGVSQKSTGKSGQAVVQHAHIPVLLVKYEPDSRKMIARTEKSAFIQRAFF</sequence>
<evidence type="ECO:0000313" key="1">
    <source>
        <dbReference type="EMBL" id="EMT53306.1"/>
    </source>
</evidence>
<name>M8E203_9BACL</name>
<keyword evidence="2" id="KW-1185">Reference proteome</keyword>
<reference evidence="1 2" key="1">
    <citation type="submission" date="2013-03" db="EMBL/GenBank/DDBJ databases">
        <title>Assembly of a new bacterial strain Brevibacillus borstelensis AK1.</title>
        <authorList>
            <person name="Rajan I."/>
            <person name="PoliReddy D."/>
            <person name="Sugumar T."/>
            <person name="Rathinam K."/>
            <person name="Alqarawi S."/>
            <person name="Khalil A.B."/>
            <person name="Sivakumar N."/>
        </authorList>
    </citation>
    <scope>NUCLEOTIDE SEQUENCE [LARGE SCALE GENOMIC DNA]</scope>
    <source>
        <strain evidence="1 2">AK1</strain>
    </source>
</reference>
<dbReference type="Proteomes" id="UP000012081">
    <property type="component" value="Unassembled WGS sequence"/>
</dbReference>
<protein>
    <submittedName>
        <fullName evidence="1">Uncharacterized protein</fullName>
    </submittedName>
</protein>
<accession>M8E203</accession>
<gene>
    <name evidence="1" type="ORF">I532_04820</name>
</gene>
<dbReference type="EMBL" id="APBN01000002">
    <property type="protein sequence ID" value="EMT53306.1"/>
    <property type="molecule type" value="Genomic_DNA"/>
</dbReference>
<evidence type="ECO:0000313" key="2">
    <source>
        <dbReference type="Proteomes" id="UP000012081"/>
    </source>
</evidence>
<comment type="caution">
    <text evidence="1">The sequence shown here is derived from an EMBL/GenBank/DDBJ whole genome shotgun (WGS) entry which is preliminary data.</text>
</comment>